<feature type="domain" description="DUF6531" evidence="2">
    <location>
        <begin position="206"/>
        <end position="278"/>
    </location>
</feature>
<gene>
    <name evidence="3" type="ORF">V2J18_00340</name>
</gene>
<dbReference type="Pfam" id="PF20148">
    <property type="entry name" value="DUF6531"/>
    <property type="match status" value="1"/>
</dbReference>
<accession>A0ABU8CWH2</accession>
<protein>
    <submittedName>
        <fullName evidence="3">DUF6531 domain-containing protein</fullName>
    </submittedName>
</protein>
<dbReference type="PANTHER" id="PTHR32305:SF15">
    <property type="entry name" value="PROTEIN RHSA-RELATED"/>
    <property type="match status" value="1"/>
</dbReference>
<dbReference type="InterPro" id="IPR031325">
    <property type="entry name" value="RHS_repeat"/>
</dbReference>
<dbReference type="InterPro" id="IPR045351">
    <property type="entry name" value="DUF6531"/>
</dbReference>
<reference evidence="3 4" key="1">
    <citation type="submission" date="2024-02" db="EMBL/GenBank/DDBJ databases">
        <title>Lysobacter Genome Sequencing and Mining.</title>
        <authorList>
            <person name="Bierman J."/>
            <person name="Walker M.C."/>
        </authorList>
    </citation>
    <scope>NUCLEOTIDE SEQUENCE [LARGE SCALE GENOMIC DNA]</scope>
    <source>
        <strain evidence="3 4">PB6250</strain>
    </source>
</reference>
<dbReference type="NCBIfam" id="TIGR01643">
    <property type="entry name" value="YD_repeat_2x"/>
    <property type="match status" value="3"/>
</dbReference>
<comment type="caution">
    <text evidence="3">The sequence shown here is derived from an EMBL/GenBank/DDBJ whole genome shotgun (WGS) entry which is preliminary data.</text>
</comment>
<organism evidence="3 4">
    <name type="scientific">Lysobacter firmicutimachus</name>
    <dbReference type="NCBI Taxonomy" id="1792846"/>
    <lineage>
        <taxon>Bacteria</taxon>
        <taxon>Pseudomonadati</taxon>
        <taxon>Pseudomonadota</taxon>
        <taxon>Gammaproteobacteria</taxon>
        <taxon>Lysobacterales</taxon>
        <taxon>Lysobacteraceae</taxon>
        <taxon>Lysobacter</taxon>
    </lineage>
</organism>
<keyword evidence="4" id="KW-1185">Reference proteome</keyword>
<evidence type="ECO:0000259" key="2">
    <source>
        <dbReference type="Pfam" id="PF20148"/>
    </source>
</evidence>
<proteinExistence type="predicted"/>
<dbReference type="Proteomes" id="UP001387215">
    <property type="component" value="Unassembled WGS sequence"/>
</dbReference>
<feature type="region of interest" description="Disordered" evidence="1">
    <location>
        <begin position="512"/>
        <end position="532"/>
    </location>
</feature>
<evidence type="ECO:0000256" key="1">
    <source>
        <dbReference type="SAM" id="MobiDB-lite"/>
    </source>
</evidence>
<dbReference type="InterPro" id="IPR006530">
    <property type="entry name" value="YD"/>
</dbReference>
<sequence>MVAALTQNAVAQESGQPWTFQGQTYNTQYEAELAIKAQGGAYQYVDSVRERQITETDVQLTYGIAPETGQVRDWSAYLSGNSGGTKLSEQALVDALIAHYTNRSTSLGCAPSTSVVRKGDWRPFNKWSDGVAWRELADFEVRYVGTAVGGATCQNLVTNEPADRQRTRCSQEFLTWNQSGNVCTNDSYTATIRSSLLACDACNMVGNPADVSTGDKYETEPDFDLGWVSFARVYHSAAANNGNAGFGHGWGHTHEIRLAINSDGTLGLIQANGSQLGFKNVDTGIAEAGDGSGDRIVQDGSQWRLYRADEVLVFDETGMLLERLFEDGTRLTYAYDSLGRLATITHSTGRSLDLVYDRPSAQAAITAINTGGAQLVGYGYNANGQVQTAQYLGGTTRTYHYEDAAFPRHLTGITNEQAQRYSTFSYDTQGRLLVSQHAGGADKVALSYTAAGGAIVTDALGYKTTYGLNDAGAYRKPRKPGNVVDSRGSIVRTYVDDFDDFRRRLDTVTDRNGTQTKHSYAEANDPVTGQPARTHTVVEAVGLPQERTSLERRDIAGNRTVLTQLGNRETRIVRNARLQPVTVTVRDTTTNQTRTTTYAYCEAADVAAANSTCPTLGLLKSVDGPRSDVNDVVTYQYYGSDDSTCATQPALCTYRKGDLRKTIDALGRATEILGYDPQGRPLSILDANNVVTDYEYHPRGWLAATKLRGADNSVETDDRITRLEYWPTGLLRRVTPPGGAYVTYNYDAAQRLTSVTDKAGNKLQYTLDKAGNRKQEDTQTPTGTVRQTLSRVFNSLGQLHQAKDAAAHATTFTYDADGNPDLTTDALGRISDQNHDPLNRLSRLLQDVNGLAVETQLAYNAFDQVTQVTDPKGLNTVYAYNGFGDRTQLSSPDTGVTDYTYTPAGQLATKQDANDAVAHSYTYDALGRPKTISYGSGTNDVEYDYDTVNAVCAAGETFALGRLTALRTEGTELKYCYDRYGQLVRKVQVVDSKSFTLRYAYTTSGQVRTITYPDNAVVDYVRNTLDQVTEVGVKPAGGVRTVLLNGVAYEPFGPATGWTYGNGRSLARSYDLDYRAKTIHDNAAGGLSLGYGYNEVGELTELKDGLQSAVLAKYDYDTLGRLKITRDGPSNTPIETYG</sequence>
<dbReference type="PANTHER" id="PTHR32305">
    <property type="match status" value="1"/>
</dbReference>
<dbReference type="EMBL" id="JBANDL010000002">
    <property type="protein sequence ID" value="MEI2453117.1"/>
    <property type="molecule type" value="Genomic_DNA"/>
</dbReference>
<evidence type="ECO:0000313" key="4">
    <source>
        <dbReference type="Proteomes" id="UP001387215"/>
    </source>
</evidence>
<dbReference type="RefSeq" id="WP_336130539.1">
    <property type="nucleotide sequence ID" value="NZ_JBANDL010000002.1"/>
</dbReference>
<dbReference type="Pfam" id="PF05593">
    <property type="entry name" value="RHS_repeat"/>
    <property type="match status" value="4"/>
</dbReference>
<evidence type="ECO:0000313" key="3">
    <source>
        <dbReference type="EMBL" id="MEI2453117.1"/>
    </source>
</evidence>
<dbReference type="Gene3D" id="2.180.10.10">
    <property type="entry name" value="RHS repeat-associated core"/>
    <property type="match status" value="3"/>
</dbReference>
<name>A0ABU8CWH2_9GAMM</name>
<dbReference type="InterPro" id="IPR050708">
    <property type="entry name" value="T6SS_VgrG/RHS"/>
</dbReference>